<dbReference type="PRINTS" id="PR00133">
    <property type="entry name" value="GLHYDRLASE3"/>
</dbReference>
<evidence type="ECO:0000313" key="6">
    <source>
        <dbReference type="EMBL" id="SNR67328.1"/>
    </source>
</evidence>
<protein>
    <submittedName>
        <fullName evidence="6">Beta-glucosidase</fullName>
    </submittedName>
</protein>
<accession>A0A238Y923</accession>
<keyword evidence="2 4" id="KW-0732">Signal</keyword>
<dbReference type="InterPro" id="IPR017853">
    <property type="entry name" value="GH"/>
</dbReference>
<dbReference type="Pfam" id="PF00933">
    <property type="entry name" value="Glyco_hydro_3"/>
    <property type="match status" value="1"/>
</dbReference>
<dbReference type="SUPFAM" id="SSF51445">
    <property type="entry name" value="(Trans)glycosidases"/>
    <property type="match status" value="1"/>
</dbReference>
<dbReference type="InterPro" id="IPR036962">
    <property type="entry name" value="Glyco_hydro_3_N_sf"/>
</dbReference>
<dbReference type="AlphaFoldDB" id="A0A238Y923"/>
<dbReference type="Gene3D" id="3.40.50.1700">
    <property type="entry name" value="Glycoside hydrolase family 3 C-terminal domain"/>
    <property type="match status" value="1"/>
</dbReference>
<dbReference type="Gene3D" id="2.60.40.10">
    <property type="entry name" value="Immunoglobulins"/>
    <property type="match status" value="1"/>
</dbReference>
<dbReference type="RefSeq" id="WP_089332939.1">
    <property type="nucleotide sequence ID" value="NZ_FZNS01000005.1"/>
</dbReference>
<evidence type="ECO:0000256" key="4">
    <source>
        <dbReference type="SAM" id="SignalP"/>
    </source>
</evidence>
<dbReference type="GO" id="GO:0031222">
    <property type="term" value="P:arabinan catabolic process"/>
    <property type="evidence" value="ECO:0007669"/>
    <property type="project" value="TreeGrafter"/>
</dbReference>
<dbReference type="Proteomes" id="UP000198310">
    <property type="component" value="Unassembled WGS sequence"/>
</dbReference>
<feature type="signal peptide" evidence="4">
    <location>
        <begin position="1"/>
        <end position="20"/>
    </location>
</feature>
<comment type="similarity">
    <text evidence="1">Belongs to the glycosyl hydrolase 3 family.</text>
</comment>
<organism evidence="6 7">
    <name type="scientific">Hymenobacter mucosus</name>
    <dbReference type="NCBI Taxonomy" id="1411120"/>
    <lineage>
        <taxon>Bacteria</taxon>
        <taxon>Pseudomonadati</taxon>
        <taxon>Bacteroidota</taxon>
        <taxon>Cytophagia</taxon>
        <taxon>Cytophagales</taxon>
        <taxon>Hymenobacteraceae</taxon>
        <taxon>Hymenobacter</taxon>
    </lineage>
</organism>
<feature type="domain" description="Fibronectin type III-like" evidence="5">
    <location>
        <begin position="636"/>
        <end position="706"/>
    </location>
</feature>
<dbReference type="InterPro" id="IPR044993">
    <property type="entry name" value="BXL"/>
</dbReference>
<dbReference type="EMBL" id="FZNS01000005">
    <property type="protein sequence ID" value="SNR67328.1"/>
    <property type="molecule type" value="Genomic_DNA"/>
</dbReference>
<sequence>MKKRLLFSGFLACLSLSGQAQQAPAAYLDPSKPVSVRVRDLLSRLTLEEKADQMMYNSKAIERLNIPAYNWWNEALHGVGRAGAATVFPQAIGLGASFDDDLALRVSTAISDEARAMYNAAVAKGYRQQYSGLTFWTPNINIFRDPRWGRGQETYGEDPTLTGRLGVAFVKGLQGPDPQHLKVAACAKHFAVHSGPEKLRHEFNAVASPQDLQETYLPAFKQLVDANVEAVMCAYNATNGEPCCGNTYLLQDVLRKQWGFRGHIVSDCWALVDFYQGHKVVKTPAEAAALALQRGVNLNCGSVYPYLPEAVKKGLTTEAQMDSSLAILLRTKFKLGLFDAPGSSPYDKLSTDVINSPKHRALAREAAQKSIVLLKNNGVLPLRNDLAKYFVTGPNAANLDALLGNYYGVNPEMKTILEGLVAGVSPASQMQYRPGALLDRPNQNGVDWVSGTARTSDATFVVLGINGLLEGEEGESIASPSFGDRLDYNLPQNQIDFLRGLRKNNQQPLVAIITGGSPMNLAEVHELADAVVLAWYPGQEGGNAVADIVFGKVSPSGKLPITFPKSLDQLPAYESYGMLGRTYRYMTQEPLYPFGYGLSYAKFEYGTLKLPKKAAKNKPVEVEATVRNTGKMAGEEVVQLYLTHTPRQGQQIPRYALKNFRRVALQPGASTTVKFTLTPEQLALIDAQGKSVAPTGPVTIAVGGSLPSARSQTLGASKPATATLAVR</sequence>
<dbReference type="InterPro" id="IPR036881">
    <property type="entry name" value="Glyco_hydro_3_C_sf"/>
</dbReference>
<dbReference type="InterPro" id="IPR002772">
    <property type="entry name" value="Glyco_hydro_3_C"/>
</dbReference>
<dbReference type="GO" id="GO:0046556">
    <property type="term" value="F:alpha-L-arabinofuranosidase activity"/>
    <property type="evidence" value="ECO:0007669"/>
    <property type="project" value="TreeGrafter"/>
</dbReference>
<dbReference type="GO" id="GO:0045493">
    <property type="term" value="P:xylan catabolic process"/>
    <property type="evidence" value="ECO:0007669"/>
    <property type="project" value="InterPro"/>
</dbReference>
<dbReference type="PANTHER" id="PTHR42721">
    <property type="entry name" value="SUGAR HYDROLASE-RELATED"/>
    <property type="match status" value="1"/>
</dbReference>
<evidence type="ECO:0000313" key="7">
    <source>
        <dbReference type="Proteomes" id="UP000198310"/>
    </source>
</evidence>
<evidence type="ECO:0000259" key="5">
    <source>
        <dbReference type="SMART" id="SM01217"/>
    </source>
</evidence>
<evidence type="ECO:0000256" key="1">
    <source>
        <dbReference type="ARBA" id="ARBA00005336"/>
    </source>
</evidence>
<dbReference type="InterPro" id="IPR013783">
    <property type="entry name" value="Ig-like_fold"/>
</dbReference>
<feature type="chain" id="PRO_5012534268" evidence="4">
    <location>
        <begin position="21"/>
        <end position="727"/>
    </location>
</feature>
<dbReference type="Pfam" id="PF01915">
    <property type="entry name" value="Glyco_hydro_3_C"/>
    <property type="match status" value="1"/>
</dbReference>
<dbReference type="Pfam" id="PF14310">
    <property type="entry name" value="Fn3-like"/>
    <property type="match status" value="1"/>
</dbReference>
<gene>
    <name evidence="6" type="ORF">SAMN06269173_10531</name>
</gene>
<dbReference type="InterPro" id="IPR026891">
    <property type="entry name" value="Fn3-like"/>
</dbReference>
<proteinExistence type="inferred from homology"/>
<keyword evidence="3" id="KW-0378">Hydrolase</keyword>
<dbReference type="InterPro" id="IPR001764">
    <property type="entry name" value="Glyco_hydro_3_N"/>
</dbReference>
<dbReference type="GO" id="GO:0009044">
    <property type="term" value="F:xylan 1,4-beta-xylosidase activity"/>
    <property type="evidence" value="ECO:0007669"/>
    <property type="project" value="InterPro"/>
</dbReference>
<evidence type="ECO:0000256" key="3">
    <source>
        <dbReference type="ARBA" id="ARBA00022801"/>
    </source>
</evidence>
<evidence type="ECO:0000256" key="2">
    <source>
        <dbReference type="ARBA" id="ARBA00022729"/>
    </source>
</evidence>
<dbReference type="Gene3D" id="3.20.20.300">
    <property type="entry name" value="Glycoside hydrolase, family 3, N-terminal domain"/>
    <property type="match status" value="1"/>
</dbReference>
<name>A0A238Y923_9BACT</name>
<keyword evidence="7" id="KW-1185">Reference proteome</keyword>
<dbReference type="PANTHER" id="PTHR42721:SF3">
    <property type="entry name" value="BETA-D-XYLOSIDASE 5-RELATED"/>
    <property type="match status" value="1"/>
</dbReference>
<reference evidence="7" key="1">
    <citation type="submission" date="2017-06" db="EMBL/GenBank/DDBJ databases">
        <authorList>
            <person name="Varghese N."/>
            <person name="Submissions S."/>
        </authorList>
    </citation>
    <scope>NUCLEOTIDE SEQUENCE [LARGE SCALE GENOMIC DNA]</scope>
    <source>
        <strain evidence="7">DSM 28041</strain>
    </source>
</reference>
<dbReference type="SUPFAM" id="SSF52279">
    <property type="entry name" value="Beta-D-glucan exohydrolase, C-terminal domain"/>
    <property type="match status" value="1"/>
</dbReference>
<dbReference type="SMART" id="SM01217">
    <property type="entry name" value="Fn3_like"/>
    <property type="match status" value="1"/>
</dbReference>